<reference evidence="1 2" key="1">
    <citation type="submission" date="2020-05" db="EMBL/GenBank/DDBJ databases">
        <title>Draft genome sequence of Desulfovibrio psychrotolerans JS1T.</title>
        <authorList>
            <person name="Ueno A."/>
            <person name="Tamazawa S."/>
            <person name="Tamamura S."/>
            <person name="Murakami T."/>
            <person name="Kiyama T."/>
            <person name="Inomata H."/>
            <person name="Amano Y."/>
            <person name="Miyakawa K."/>
            <person name="Tamaki H."/>
            <person name="Naganuma T."/>
            <person name="Kaneko K."/>
        </authorList>
    </citation>
    <scope>NUCLEOTIDE SEQUENCE [LARGE SCALE GENOMIC DNA]</scope>
    <source>
        <strain evidence="1 2">JS1</strain>
    </source>
</reference>
<evidence type="ECO:0000313" key="1">
    <source>
        <dbReference type="EMBL" id="GFM35646.1"/>
    </source>
</evidence>
<dbReference type="Gene3D" id="3.60.20.40">
    <property type="match status" value="1"/>
</dbReference>
<dbReference type="AlphaFoldDB" id="A0A7J0BPL4"/>
<dbReference type="PRINTS" id="PR01210">
    <property type="entry name" value="GGTRANSPTASE"/>
</dbReference>
<dbReference type="PANTHER" id="PTHR43881:SF1">
    <property type="entry name" value="GAMMA-GLUTAMYLTRANSPEPTIDASE (AFU_ORTHOLOGUE AFUA_4G13580)"/>
    <property type="match status" value="1"/>
</dbReference>
<dbReference type="EMBL" id="BLVP01000001">
    <property type="protein sequence ID" value="GFM35646.1"/>
    <property type="molecule type" value="Genomic_DNA"/>
</dbReference>
<dbReference type="PANTHER" id="PTHR43881">
    <property type="entry name" value="GAMMA-GLUTAMYLTRANSPEPTIDASE (AFU_ORTHOLOGUE AFUA_4G13580)"/>
    <property type="match status" value="1"/>
</dbReference>
<dbReference type="Pfam" id="PF01019">
    <property type="entry name" value="G_glu_transpept"/>
    <property type="match status" value="1"/>
</dbReference>
<accession>A0A7J0BPL4</accession>
<dbReference type="InterPro" id="IPR029055">
    <property type="entry name" value="Ntn_hydrolases_N"/>
</dbReference>
<dbReference type="RefSeq" id="WP_174408343.1">
    <property type="nucleotide sequence ID" value="NZ_BLVP01000001.1"/>
</dbReference>
<protein>
    <submittedName>
        <fullName evidence="1">Gamma-glutamyltransferase</fullName>
    </submittedName>
</protein>
<gene>
    <name evidence="1" type="ORF">DSM19430T_03300</name>
</gene>
<organism evidence="1 2">
    <name type="scientific">Desulfovibrio psychrotolerans</name>
    <dbReference type="NCBI Taxonomy" id="415242"/>
    <lineage>
        <taxon>Bacteria</taxon>
        <taxon>Pseudomonadati</taxon>
        <taxon>Thermodesulfobacteriota</taxon>
        <taxon>Desulfovibrionia</taxon>
        <taxon>Desulfovibrionales</taxon>
        <taxon>Desulfovibrionaceae</taxon>
        <taxon>Desulfovibrio</taxon>
    </lineage>
</organism>
<name>A0A7J0BPL4_9BACT</name>
<sequence length="551" mass="57624">MPGISSSSRRLAPFAFSSRRSPVYAEGGMVAASQPSAVEAGLHMLRQGGSAADAAVAAAAVLAVTEPCSTGPGGDAFVLYHHAATKTVHALNGSGRSPSRLGLDALLAQGWENIPEHHGLAVTTPGAVAAWCALHARFGRLERTAVFQPAIRLAEEGFSIGPVTSELWSHADALRAHASGDSATAPHAALLPGARAPMPGERVRNPHLAAVLSAIAQKGPQAFYEGETARCMAQAVQAAGGVLEEEDLAACTAEWVTPLSLAYGGVTVHECPPNGQGIVALSALGILSHTDHLAHAPLSPERLHRQIEALRLAFADARRYICDPAHADASLWSALIAPEYTAQRAQRILPDRRNPAIMHGTPETGSDTVLFCAADRDGNAVSMVNSVYGNFGSGIVPYGLGFALQNRGCNFSLVPDHPNCAAPAKRPYHTIIPCLTTLPDGSLHAALGVMGGFMQPQGHIQVLSAMLDDGCDTQTALDQPRFCVQPDGSVALEEGLPEHAAEILGTMRHPVQVVSGFERKLFGRGQIILRDGNGFYEGGSDPRADGCAFGI</sequence>
<keyword evidence="2" id="KW-1185">Reference proteome</keyword>
<dbReference type="SUPFAM" id="SSF56235">
    <property type="entry name" value="N-terminal nucleophile aminohydrolases (Ntn hydrolases)"/>
    <property type="match status" value="1"/>
</dbReference>
<dbReference type="Proteomes" id="UP000503820">
    <property type="component" value="Unassembled WGS sequence"/>
</dbReference>
<dbReference type="GO" id="GO:0016740">
    <property type="term" value="F:transferase activity"/>
    <property type="evidence" value="ECO:0007669"/>
    <property type="project" value="UniProtKB-KW"/>
</dbReference>
<comment type="caution">
    <text evidence="1">The sequence shown here is derived from an EMBL/GenBank/DDBJ whole genome shotgun (WGS) entry which is preliminary data.</text>
</comment>
<keyword evidence="1" id="KW-0808">Transferase</keyword>
<dbReference type="InterPro" id="IPR052896">
    <property type="entry name" value="GGT-like_enzyme"/>
</dbReference>
<proteinExistence type="predicted"/>
<dbReference type="Gene3D" id="1.10.246.130">
    <property type="match status" value="1"/>
</dbReference>
<dbReference type="InterPro" id="IPR043137">
    <property type="entry name" value="GGT_ssub_C"/>
</dbReference>
<evidence type="ECO:0000313" key="2">
    <source>
        <dbReference type="Proteomes" id="UP000503820"/>
    </source>
</evidence>
<dbReference type="InterPro" id="IPR043138">
    <property type="entry name" value="GGT_lsub"/>
</dbReference>